<keyword evidence="4" id="KW-0472">Membrane</keyword>
<dbReference type="InterPro" id="IPR027417">
    <property type="entry name" value="P-loop_NTPase"/>
</dbReference>
<dbReference type="OrthoDB" id="198619at2759"/>
<dbReference type="PROSITE" id="PS51722">
    <property type="entry name" value="G_TR_2"/>
    <property type="match status" value="1"/>
</dbReference>
<keyword evidence="4" id="KW-1133">Transmembrane helix</keyword>
<dbReference type="SUPFAM" id="SSF52540">
    <property type="entry name" value="P-loop containing nucleoside triphosphate hydrolases"/>
    <property type="match status" value="1"/>
</dbReference>
<protein>
    <recommendedName>
        <fullName evidence="5">Tr-type G domain-containing protein</fullName>
    </recommendedName>
</protein>
<dbReference type="InterPro" id="IPR031157">
    <property type="entry name" value="G_TR_CS"/>
</dbReference>
<evidence type="ECO:0000313" key="6">
    <source>
        <dbReference type="EMBL" id="VDK33178.1"/>
    </source>
</evidence>
<evidence type="ECO:0000259" key="5">
    <source>
        <dbReference type="PROSITE" id="PS51722"/>
    </source>
</evidence>
<dbReference type="Proteomes" id="UP000281553">
    <property type="component" value="Unassembled WGS sequence"/>
</dbReference>
<dbReference type="PROSITE" id="PS00301">
    <property type="entry name" value="G_TR_1"/>
    <property type="match status" value="1"/>
</dbReference>
<dbReference type="EMBL" id="UYRU01002044">
    <property type="protein sequence ID" value="VDK33178.1"/>
    <property type="molecule type" value="Genomic_DNA"/>
</dbReference>
<evidence type="ECO:0000256" key="3">
    <source>
        <dbReference type="ARBA" id="ARBA00023134"/>
    </source>
</evidence>
<keyword evidence="4" id="KW-0812">Transmembrane</keyword>
<evidence type="ECO:0000256" key="1">
    <source>
        <dbReference type="ARBA" id="ARBA00022741"/>
    </source>
</evidence>
<reference evidence="6 7" key="1">
    <citation type="submission" date="2018-11" db="EMBL/GenBank/DDBJ databases">
        <authorList>
            <consortium name="Pathogen Informatics"/>
        </authorList>
    </citation>
    <scope>NUCLEOTIDE SEQUENCE [LARGE SCALE GENOMIC DNA]</scope>
</reference>
<keyword evidence="3" id="KW-0342">GTP-binding</keyword>
<evidence type="ECO:0000256" key="2">
    <source>
        <dbReference type="ARBA" id="ARBA00022917"/>
    </source>
</evidence>
<keyword evidence="2" id="KW-0648">Protein biosynthesis</keyword>
<dbReference type="GO" id="GO:0005739">
    <property type="term" value="C:mitochondrion"/>
    <property type="evidence" value="ECO:0007669"/>
    <property type="project" value="TreeGrafter"/>
</dbReference>
<dbReference type="PANTHER" id="PTHR43261">
    <property type="entry name" value="TRANSLATION ELONGATION FACTOR G-RELATED"/>
    <property type="match status" value="1"/>
</dbReference>
<dbReference type="GO" id="GO:0005525">
    <property type="term" value="F:GTP binding"/>
    <property type="evidence" value="ECO:0007669"/>
    <property type="project" value="UniProtKB-KW"/>
</dbReference>
<accession>A0A3P6QSI1</accession>
<feature type="transmembrane region" description="Helical" evidence="4">
    <location>
        <begin position="17"/>
        <end position="37"/>
    </location>
</feature>
<dbReference type="SMR" id="A0A3P6QSI1"/>
<dbReference type="GO" id="GO:0003924">
    <property type="term" value="F:GTPase activity"/>
    <property type="evidence" value="ECO:0007669"/>
    <property type="project" value="InterPro"/>
</dbReference>
<sequence length="131" mass="14970">MGENCQLRAGRRQQWTWLEYVISFLPYVVPFVMYPFITPILHSKTGQTHAMGEVDRGDTVTDFLEEERERGISIMSATACFPWQRHSVHLIDTPGHVDFTLEVERSLAVVDSALTIIDACKGVETQTRTVW</sequence>
<proteinExistence type="predicted"/>
<dbReference type="PANTHER" id="PTHR43261:SF1">
    <property type="entry name" value="RIBOSOME-RELEASING FACTOR 2, MITOCHONDRIAL"/>
    <property type="match status" value="1"/>
</dbReference>
<keyword evidence="7" id="KW-1185">Reference proteome</keyword>
<dbReference type="GO" id="GO:0032543">
    <property type="term" value="P:mitochondrial translation"/>
    <property type="evidence" value="ECO:0007669"/>
    <property type="project" value="TreeGrafter"/>
</dbReference>
<gene>
    <name evidence="6" type="ORF">DILT_LOCUS485</name>
</gene>
<keyword evidence="1" id="KW-0547">Nucleotide-binding</keyword>
<dbReference type="AlphaFoldDB" id="A0A3P6QSI1"/>
<organism evidence="6 7">
    <name type="scientific">Dibothriocephalus latus</name>
    <name type="common">Fish tapeworm</name>
    <name type="synonym">Diphyllobothrium latum</name>
    <dbReference type="NCBI Taxonomy" id="60516"/>
    <lineage>
        <taxon>Eukaryota</taxon>
        <taxon>Metazoa</taxon>
        <taxon>Spiralia</taxon>
        <taxon>Lophotrochozoa</taxon>
        <taxon>Platyhelminthes</taxon>
        <taxon>Cestoda</taxon>
        <taxon>Eucestoda</taxon>
        <taxon>Diphyllobothriidea</taxon>
        <taxon>Diphyllobothriidae</taxon>
        <taxon>Dibothriocephalus</taxon>
    </lineage>
</organism>
<dbReference type="GO" id="GO:0032790">
    <property type="term" value="P:ribosome disassembly"/>
    <property type="evidence" value="ECO:0007669"/>
    <property type="project" value="TreeGrafter"/>
</dbReference>
<dbReference type="Gene3D" id="3.40.50.300">
    <property type="entry name" value="P-loop containing nucleotide triphosphate hydrolases"/>
    <property type="match status" value="1"/>
</dbReference>
<name>A0A3P6QSI1_DIBLA</name>
<dbReference type="InterPro" id="IPR000795">
    <property type="entry name" value="T_Tr_GTP-bd_dom"/>
</dbReference>
<evidence type="ECO:0000256" key="4">
    <source>
        <dbReference type="SAM" id="Phobius"/>
    </source>
</evidence>
<evidence type="ECO:0000313" key="7">
    <source>
        <dbReference type="Proteomes" id="UP000281553"/>
    </source>
</evidence>
<dbReference type="Pfam" id="PF00009">
    <property type="entry name" value="GTP_EFTU"/>
    <property type="match status" value="1"/>
</dbReference>
<feature type="domain" description="Tr-type G" evidence="5">
    <location>
        <begin position="1"/>
        <end position="131"/>
    </location>
</feature>